<evidence type="ECO:0000256" key="13">
    <source>
        <dbReference type="ARBA" id="ARBA00022889"/>
    </source>
</evidence>
<reference evidence="28" key="1">
    <citation type="journal article" date="2004" name="Nature">
        <title>Genome duplication in the teleost fish Tetraodon nigroviridis reveals the early vertebrate proto-karyotype.</title>
        <authorList>
            <person name="Jaillon O."/>
            <person name="Aury J.-M."/>
            <person name="Brunet F."/>
            <person name="Petit J.-L."/>
            <person name="Stange-Thomann N."/>
            <person name="Mauceli E."/>
            <person name="Bouneau L."/>
            <person name="Fischer C."/>
            <person name="Ozouf-Costaz C."/>
            <person name="Bernot A."/>
            <person name="Nicaud S."/>
            <person name="Jaffe D."/>
            <person name="Fisher S."/>
            <person name="Lutfalla G."/>
            <person name="Dossat C."/>
            <person name="Segurens B."/>
            <person name="Dasilva C."/>
            <person name="Salanoubat M."/>
            <person name="Levy M."/>
            <person name="Boudet N."/>
            <person name="Castellano S."/>
            <person name="Anthouard V."/>
            <person name="Jubin C."/>
            <person name="Castelli V."/>
            <person name="Katinka M."/>
            <person name="Vacherie B."/>
            <person name="Biemont C."/>
            <person name="Skalli Z."/>
            <person name="Cattolico L."/>
            <person name="Poulain J."/>
            <person name="De Berardinis V."/>
            <person name="Cruaud C."/>
            <person name="Duprat S."/>
            <person name="Brottier P."/>
            <person name="Coutanceau J.-P."/>
            <person name="Gouzy J."/>
            <person name="Parra G."/>
            <person name="Lardier G."/>
            <person name="Chapple C."/>
            <person name="McKernan K.J."/>
            <person name="McEwan P."/>
            <person name="Bosak S."/>
            <person name="Kellis M."/>
            <person name="Volff J.-N."/>
            <person name="Guigo R."/>
            <person name="Zody M.C."/>
            <person name="Mesirov J."/>
            <person name="Lindblad-Toh K."/>
            <person name="Birren B."/>
            <person name="Nusbaum C."/>
            <person name="Kahn D."/>
            <person name="Robinson-Rechavi M."/>
            <person name="Laudet V."/>
            <person name="Schachter V."/>
            <person name="Quetier F."/>
            <person name="Saurin W."/>
            <person name="Scarpelli C."/>
            <person name="Wincker P."/>
            <person name="Lander E.S."/>
            <person name="Weissenbach J."/>
            <person name="Roest Crollius H."/>
        </authorList>
    </citation>
    <scope>NUCLEOTIDE SEQUENCE [LARGE SCALE GENOMIC DNA]</scope>
</reference>
<proteinExistence type="inferred from homology"/>
<evidence type="ECO:0000256" key="6">
    <source>
        <dbReference type="ARBA" id="ARBA00010419"/>
    </source>
</evidence>
<dbReference type="STRING" id="99883.ENSTNIP00000016717"/>
<dbReference type="InterPro" id="IPR003452">
    <property type="entry name" value="SCF"/>
</dbReference>
<dbReference type="GO" id="GO:0007155">
    <property type="term" value="P:cell adhesion"/>
    <property type="evidence" value="ECO:0007669"/>
    <property type="project" value="UniProtKB-KW"/>
</dbReference>
<evidence type="ECO:0000256" key="4">
    <source>
        <dbReference type="ARBA" id="ARBA00004510"/>
    </source>
</evidence>
<dbReference type="PANTHER" id="PTHR11574:SF0">
    <property type="entry name" value="KIT LIGAND"/>
    <property type="match status" value="1"/>
</dbReference>
<protein>
    <recommendedName>
        <fullName evidence="7">Kit ligand</fullName>
    </recommendedName>
    <alternativeName>
        <fullName evidence="21">Mast cell growth factor</fullName>
    </alternativeName>
    <alternativeName>
        <fullName evidence="23">Stem cell factor</fullName>
    </alternativeName>
    <alternativeName>
        <fullName evidence="22">c-Kit ligand</fullName>
    </alternativeName>
</protein>
<evidence type="ECO:0000256" key="16">
    <source>
        <dbReference type="ARBA" id="ARBA00023136"/>
    </source>
</evidence>
<dbReference type="Pfam" id="PF02404">
    <property type="entry name" value="SCF"/>
    <property type="match status" value="1"/>
</dbReference>
<evidence type="ECO:0000256" key="22">
    <source>
        <dbReference type="ARBA" id="ARBA00032898"/>
    </source>
</evidence>
<evidence type="ECO:0000256" key="2">
    <source>
        <dbReference type="ARBA" id="ARBA00004251"/>
    </source>
</evidence>
<feature type="signal peptide" evidence="26">
    <location>
        <begin position="1"/>
        <end position="24"/>
    </location>
</feature>
<evidence type="ECO:0000256" key="20">
    <source>
        <dbReference type="ARBA" id="ARBA00023273"/>
    </source>
</evidence>
<organism evidence="27 28">
    <name type="scientific">Tetraodon nigroviridis</name>
    <name type="common">Spotted green pufferfish</name>
    <name type="synonym">Chelonodon nigroviridis</name>
    <dbReference type="NCBI Taxonomy" id="99883"/>
    <lineage>
        <taxon>Eukaryota</taxon>
        <taxon>Metazoa</taxon>
        <taxon>Chordata</taxon>
        <taxon>Craniata</taxon>
        <taxon>Vertebrata</taxon>
        <taxon>Euteleostomi</taxon>
        <taxon>Actinopterygii</taxon>
        <taxon>Neopterygii</taxon>
        <taxon>Teleostei</taxon>
        <taxon>Neoteleostei</taxon>
        <taxon>Acanthomorphata</taxon>
        <taxon>Eupercaria</taxon>
        <taxon>Tetraodontiformes</taxon>
        <taxon>Tetradontoidea</taxon>
        <taxon>Tetraodontidae</taxon>
        <taxon>Tetraodon</taxon>
    </lineage>
</organism>
<evidence type="ECO:0000256" key="25">
    <source>
        <dbReference type="SAM" id="Phobius"/>
    </source>
</evidence>
<evidence type="ECO:0000256" key="11">
    <source>
        <dbReference type="ARBA" id="ARBA00022692"/>
    </source>
</evidence>
<keyword evidence="18" id="KW-0325">Glycoprotein</keyword>
<evidence type="ECO:0000256" key="8">
    <source>
        <dbReference type="ARBA" id="ARBA00022475"/>
    </source>
</evidence>
<dbReference type="OMA" id="EEAGMCW"/>
<keyword evidence="14 25" id="KW-1133">Transmembrane helix</keyword>
<name>H3D876_TETNG</name>
<dbReference type="HOGENOM" id="CLU_091730_0_0_1"/>
<keyword evidence="19" id="KW-0206">Cytoskeleton</keyword>
<keyword evidence="17" id="KW-1015">Disulfide bond</keyword>
<evidence type="ECO:0000256" key="14">
    <source>
        <dbReference type="ARBA" id="ARBA00022989"/>
    </source>
</evidence>
<feature type="chain" id="PRO_5003583121" description="Kit ligand" evidence="26">
    <location>
        <begin position="25"/>
        <end position="274"/>
    </location>
</feature>
<reference evidence="27" key="2">
    <citation type="submission" date="2025-08" db="UniProtKB">
        <authorList>
            <consortium name="Ensembl"/>
        </authorList>
    </citation>
    <scope>IDENTIFICATION</scope>
</reference>
<keyword evidence="15" id="KW-0339">Growth factor</keyword>
<evidence type="ECO:0000256" key="12">
    <source>
        <dbReference type="ARBA" id="ARBA00022729"/>
    </source>
</evidence>
<sequence>MNKSKIRIRSCVHLLLFITLGVHSSKFDVNPVTDDISRLSILKNNIPKDYRIPLDYIPKATGGMCWVKLNVFCLENSLHNLSHTFGNISSNRKNLSIFIKMFQELRFNLEPVEPIMYEFDCHYRKEWWYTAQYFDLIKEFLIAAQNGDTSDDCEPPPCPTTPQPESTEEYLTDPESSTVISSKVSECPTGCEPPTDHEPSALSEVVERSLLSLLFIPLLAMVFLLVWKVRSRRNGEDVEQNSGEHGCFTAAEGTAPPLDADISEKNNLNTIETV</sequence>
<dbReference type="GO" id="GO:0005886">
    <property type="term" value="C:plasma membrane"/>
    <property type="evidence" value="ECO:0007669"/>
    <property type="project" value="UniProtKB-SubCell"/>
</dbReference>
<feature type="compositionally biased region" description="Polar residues" evidence="24">
    <location>
        <begin position="265"/>
        <end position="274"/>
    </location>
</feature>
<keyword evidence="20" id="KW-0966">Cell projection</keyword>
<evidence type="ECO:0000313" key="27">
    <source>
        <dbReference type="Ensembl" id="ENSTNIP00000016717.1"/>
    </source>
</evidence>
<evidence type="ECO:0000256" key="7">
    <source>
        <dbReference type="ARBA" id="ARBA00017304"/>
    </source>
</evidence>
<feature type="region of interest" description="Disordered" evidence="24">
    <location>
        <begin position="149"/>
        <end position="172"/>
    </location>
</feature>
<reference evidence="27" key="3">
    <citation type="submission" date="2025-09" db="UniProtKB">
        <authorList>
            <consortium name="Ensembl"/>
        </authorList>
    </citation>
    <scope>IDENTIFICATION</scope>
</reference>
<evidence type="ECO:0000256" key="19">
    <source>
        <dbReference type="ARBA" id="ARBA00023212"/>
    </source>
</evidence>
<dbReference type="PANTHER" id="PTHR11574">
    <property type="entry name" value="KIT LIGAND"/>
    <property type="match status" value="1"/>
</dbReference>
<evidence type="ECO:0000256" key="24">
    <source>
        <dbReference type="SAM" id="MobiDB-lite"/>
    </source>
</evidence>
<dbReference type="GO" id="GO:0008083">
    <property type="term" value="F:growth factor activity"/>
    <property type="evidence" value="ECO:0007669"/>
    <property type="project" value="UniProtKB-KW"/>
</dbReference>
<feature type="region of interest" description="Disordered" evidence="24">
    <location>
        <begin position="253"/>
        <end position="274"/>
    </location>
</feature>
<dbReference type="Proteomes" id="UP000007303">
    <property type="component" value="Unassembled WGS sequence"/>
</dbReference>
<keyword evidence="11 25" id="KW-0812">Transmembrane</keyword>
<keyword evidence="28" id="KW-1185">Reference proteome</keyword>
<evidence type="ECO:0000256" key="9">
    <source>
        <dbReference type="ARBA" id="ARBA00022490"/>
    </source>
</evidence>
<dbReference type="InterPro" id="IPR009079">
    <property type="entry name" value="4_helix_cytokine-like_core"/>
</dbReference>
<keyword evidence="13" id="KW-0130">Cell adhesion</keyword>
<dbReference type="GO" id="GO:0005856">
    <property type="term" value="C:cytoskeleton"/>
    <property type="evidence" value="ECO:0007669"/>
    <property type="project" value="UniProtKB-SubCell"/>
</dbReference>
<evidence type="ECO:0000256" key="15">
    <source>
        <dbReference type="ARBA" id="ARBA00023030"/>
    </source>
</evidence>
<dbReference type="AlphaFoldDB" id="H3D876"/>
<evidence type="ECO:0000256" key="18">
    <source>
        <dbReference type="ARBA" id="ARBA00023180"/>
    </source>
</evidence>
<dbReference type="GeneTree" id="ENSGT00390000018272"/>
<evidence type="ECO:0000256" key="17">
    <source>
        <dbReference type="ARBA" id="ARBA00023157"/>
    </source>
</evidence>
<dbReference type="GO" id="GO:0030027">
    <property type="term" value="C:lamellipodium"/>
    <property type="evidence" value="ECO:0007669"/>
    <property type="project" value="UniProtKB-SubCell"/>
</dbReference>
<dbReference type="GO" id="GO:0005576">
    <property type="term" value="C:extracellular region"/>
    <property type="evidence" value="ECO:0007669"/>
    <property type="project" value="UniProtKB-SubCell"/>
</dbReference>
<keyword evidence="10" id="KW-0964">Secreted</keyword>
<feature type="transmembrane region" description="Helical" evidence="25">
    <location>
        <begin position="209"/>
        <end position="227"/>
    </location>
</feature>
<dbReference type="InParanoid" id="H3D876"/>
<dbReference type="Gene3D" id="1.20.1250.10">
    <property type="match status" value="1"/>
</dbReference>
<evidence type="ECO:0000256" key="21">
    <source>
        <dbReference type="ARBA" id="ARBA00030364"/>
    </source>
</evidence>
<evidence type="ECO:0000256" key="23">
    <source>
        <dbReference type="ARBA" id="ARBA00033123"/>
    </source>
</evidence>
<evidence type="ECO:0000256" key="10">
    <source>
        <dbReference type="ARBA" id="ARBA00022525"/>
    </source>
</evidence>
<keyword evidence="8" id="KW-1003">Cell membrane</keyword>
<dbReference type="GO" id="GO:0005173">
    <property type="term" value="F:stem cell factor receptor binding"/>
    <property type="evidence" value="ECO:0007669"/>
    <property type="project" value="InterPro"/>
</dbReference>
<evidence type="ECO:0000256" key="26">
    <source>
        <dbReference type="SAM" id="SignalP"/>
    </source>
</evidence>
<keyword evidence="16 25" id="KW-0472">Membrane</keyword>
<accession>H3D876</accession>
<dbReference type="GO" id="GO:0030175">
    <property type="term" value="C:filopodium"/>
    <property type="evidence" value="ECO:0007669"/>
    <property type="project" value="UniProtKB-SubCell"/>
</dbReference>
<keyword evidence="12 26" id="KW-0732">Signal</keyword>
<dbReference type="GO" id="GO:0008284">
    <property type="term" value="P:positive regulation of cell population proliferation"/>
    <property type="evidence" value="ECO:0007669"/>
    <property type="project" value="TreeGrafter"/>
</dbReference>
<keyword evidence="9" id="KW-0963">Cytoplasm</keyword>
<evidence type="ECO:0000256" key="3">
    <source>
        <dbReference type="ARBA" id="ARBA00004486"/>
    </source>
</evidence>
<dbReference type="SUPFAM" id="SSF47266">
    <property type="entry name" value="4-helical cytokines"/>
    <property type="match status" value="1"/>
</dbReference>
<dbReference type="FunCoup" id="H3D876">
    <property type="interactions" value="184"/>
</dbReference>
<comment type="similarity">
    <text evidence="6">Belongs to the SCF family.</text>
</comment>
<dbReference type="GO" id="GO:0030318">
    <property type="term" value="P:melanocyte differentiation"/>
    <property type="evidence" value="ECO:0007669"/>
    <property type="project" value="Ensembl"/>
</dbReference>
<comment type="subcellular location">
    <subcellularLocation>
        <location evidence="2">Cell membrane</location>
        <topology evidence="2">Single-pass type I membrane protein</topology>
    </subcellularLocation>
    <subcellularLocation>
        <location evidence="3">Cell projection</location>
        <location evidence="3">Filopodium</location>
    </subcellularLocation>
    <subcellularLocation>
        <location evidence="4">Cell projection</location>
        <location evidence="4">Lamellipodium</location>
    </subcellularLocation>
    <subcellularLocation>
        <location evidence="1">Cytoplasm</location>
        <location evidence="1">Cytoskeleton</location>
    </subcellularLocation>
    <subcellularLocation>
        <location evidence="5">Secreted</location>
    </subcellularLocation>
</comment>
<dbReference type="Ensembl" id="ENSTNIT00000016931.1">
    <property type="protein sequence ID" value="ENSTNIP00000016717.1"/>
    <property type="gene ID" value="ENSTNIG00000013716.1"/>
</dbReference>
<evidence type="ECO:0000256" key="5">
    <source>
        <dbReference type="ARBA" id="ARBA00004613"/>
    </source>
</evidence>
<dbReference type="GO" id="GO:0005125">
    <property type="term" value="F:cytokine activity"/>
    <property type="evidence" value="ECO:0007669"/>
    <property type="project" value="TreeGrafter"/>
</dbReference>
<evidence type="ECO:0000313" key="28">
    <source>
        <dbReference type="Proteomes" id="UP000007303"/>
    </source>
</evidence>
<evidence type="ECO:0000256" key="1">
    <source>
        <dbReference type="ARBA" id="ARBA00004245"/>
    </source>
</evidence>